<evidence type="ECO:0000256" key="2">
    <source>
        <dbReference type="ARBA" id="ARBA00022448"/>
    </source>
</evidence>
<comment type="caution">
    <text evidence="12">The sequence shown here is derived from an EMBL/GenBank/DDBJ whole genome shotgun (WGS) entry which is preliminary data.</text>
</comment>
<organism evidence="12 13">
    <name type="scientific">Lactococcus cremoris subsp. cremoris GE214</name>
    <dbReference type="NCBI Taxonomy" id="1415168"/>
    <lineage>
        <taxon>Bacteria</taxon>
        <taxon>Bacillati</taxon>
        <taxon>Bacillota</taxon>
        <taxon>Bacilli</taxon>
        <taxon>Lactobacillales</taxon>
        <taxon>Streptococcaceae</taxon>
        <taxon>Lactococcus</taxon>
        <taxon>Lactococcus cremoris subsp. cremoris</taxon>
    </lineage>
</organism>
<gene>
    <name evidence="12" type="ORF">U725_01598</name>
</gene>
<keyword evidence="3" id="KW-1003">Cell membrane</keyword>
<dbReference type="PROSITE" id="PS50928">
    <property type="entry name" value="ABC_TM1"/>
    <property type="match status" value="1"/>
</dbReference>
<dbReference type="InterPro" id="IPR025966">
    <property type="entry name" value="OppC_N"/>
</dbReference>
<keyword evidence="6" id="KW-0653">Protein transport</keyword>
<keyword evidence="5" id="KW-0571">Peptide transport</keyword>
<feature type="transmembrane region" description="Helical" evidence="10">
    <location>
        <begin position="306"/>
        <end position="328"/>
    </location>
</feature>
<dbReference type="GO" id="GO:0015833">
    <property type="term" value="P:peptide transport"/>
    <property type="evidence" value="ECO:0007669"/>
    <property type="project" value="UniProtKB-KW"/>
</dbReference>
<dbReference type="PANTHER" id="PTHR43386">
    <property type="entry name" value="OLIGOPEPTIDE TRANSPORT SYSTEM PERMEASE PROTEIN APPC"/>
    <property type="match status" value="1"/>
</dbReference>
<feature type="transmembrane region" description="Helical" evidence="10">
    <location>
        <begin position="142"/>
        <end position="168"/>
    </location>
</feature>
<sequence>MENLNKDFTLVGSKGSDSTEKIAKPALSFFQDAWRRFKKNKIALVAMWIIAITLVFSVISAFVVPQSKANYFNPNKSQVYGNLPPKLSGDLPFWNGDFKAPGSAEKTDVYKAQGVPEKDKYVFGTDKYGRSLAKRTVVGLRISLLIALAAALIDLVIGVTYGIISGWMGGKVDMVMQRIIEIIQSVPNLVVVTMLALLLGQGISSIIIAIGLFAWTGMARQVRNMVLSYKERDFVLASKTLGQSTWKIAVKHLLPNVSGVIVVQIMFDIPSMIMYEAVLSAINLGVKPPTSSLGTLINDGIASLQFYPFQLIIPAIVLSVLSLTFIFFGDGLRDAFDPRASED</sequence>
<comment type="subcellular location">
    <subcellularLocation>
        <location evidence="1 10">Cell membrane</location>
        <topology evidence="1 10">Multi-pass membrane protein</topology>
    </subcellularLocation>
</comment>
<dbReference type="GO" id="GO:0015031">
    <property type="term" value="P:protein transport"/>
    <property type="evidence" value="ECO:0007669"/>
    <property type="project" value="UniProtKB-KW"/>
</dbReference>
<keyword evidence="2 10" id="KW-0813">Transport</keyword>
<evidence type="ECO:0000256" key="3">
    <source>
        <dbReference type="ARBA" id="ARBA00022475"/>
    </source>
</evidence>
<evidence type="ECO:0000256" key="4">
    <source>
        <dbReference type="ARBA" id="ARBA00022692"/>
    </source>
</evidence>
<keyword evidence="4 10" id="KW-0812">Transmembrane</keyword>
<dbReference type="AlphaFoldDB" id="A0A084AAV6"/>
<dbReference type="RefSeq" id="WP_042748385.1">
    <property type="nucleotide sequence ID" value="NZ_AZSI01000048.1"/>
</dbReference>
<evidence type="ECO:0000259" key="11">
    <source>
        <dbReference type="PROSITE" id="PS50928"/>
    </source>
</evidence>
<dbReference type="SUPFAM" id="SSF161098">
    <property type="entry name" value="MetI-like"/>
    <property type="match status" value="1"/>
</dbReference>
<keyword evidence="7 10" id="KW-1133">Transmembrane helix</keyword>
<reference evidence="12 13" key="1">
    <citation type="submission" date="2014-06" db="EMBL/GenBank/DDBJ databases">
        <title>Draft genome sequence of the putrescine producing strain Lactococcus lactis subsp cremoris GE214.</title>
        <authorList>
            <person name="Ladero V."/>
            <person name="Linares D.M."/>
            <person name="del Rio B."/>
            <person name="Mayo B."/>
            <person name="Martin M.C."/>
            <person name="Fernandez M."/>
            <person name="Alvarez M.A."/>
        </authorList>
    </citation>
    <scope>NUCLEOTIDE SEQUENCE [LARGE SCALE GENOMIC DNA]</scope>
    <source>
        <strain evidence="12 13">GE214</strain>
    </source>
</reference>
<protein>
    <submittedName>
        <fullName evidence="12">ABC-type dipeptide/oligopeptide/nickel transport system, permease component</fullName>
    </submittedName>
</protein>
<feature type="transmembrane region" description="Helical" evidence="10">
    <location>
        <begin position="189"/>
        <end position="215"/>
    </location>
</feature>
<proteinExistence type="inferred from homology"/>
<dbReference type="PATRIC" id="fig|1415168.3.peg.1670"/>
<evidence type="ECO:0000256" key="9">
    <source>
        <dbReference type="ARBA" id="ARBA00024202"/>
    </source>
</evidence>
<keyword evidence="8 10" id="KW-0472">Membrane</keyword>
<dbReference type="Gene3D" id="1.10.3720.10">
    <property type="entry name" value="MetI-like"/>
    <property type="match status" value="1"/>
</dbReference>
<dbReference type="GO" id="GO:0005886">
    <property type="term" value="C:plasma membrane"/>
    <property type="evidence" value="ECO:0007669"/>
    <property type="project" value="UniProtKB-SubCell"/>
</dbReference>
<evidence type="ECO:0000313" key="13">
    <source>
        <dbReference type="Proteomes" id="UP000028401"/>
    </source>
</evidence>
<feature type="transmembrane region" description="Helical" evidence="10">
    <location>
        <begin position="261"/>
        <end position="286"/>
    </location>
</feature>
<dbReference type="Pfam" id="PF00528">
    <property type="entry name" value="BPD_transp_1"/>
    <property type="match status" value="1"/>
</dbReference>
<dbReference type="CDD" id="cd06261">
    <property type="entry name" value="TM_PBP2"/>
    <property type="match status" value="1"/>
</dbReference>
<dbReference type="PANTHER" id="PTHR43386:SF24">
    <property type="entry name" value="OLIGOPEPTIDE TRANSPORT SYSTEM PERMEASE PROTEIN AMID"/>
    <property type="match status" value="1"/>
</dbReference>
<evidence type="ECO:0000256" key="5">
    <source>
        <dbReference type="ARBA" id="ARBA00022856"/>
    </source>
</evidence>
<evidence type="ECO:0000256" key="7">
    <source>
        <dbReference type="ARBA" id="ARBA00022989"/>
    </source>
</evidence>
<dbReference type="Pfam" id="PF12911">
    <property type="entry name" value="OppC_N"/>
    <property type="match status" value="1"/>
</dbReference>
<evidence type="ECO:0000256" key="6">
    <source>
        <dbReference type="ARBA" id="ARBA00022927"/>
    </source>
</evidence>
<feature type="domain" description="ABC transmembrane type-1" evidence="11">
    <location>
        <begin position="140"/>
        <end position="329"/>
    </location>
</feature>
<accession>A0A084AAV6</accession>
<evidence type="ECO:0000256" key="8">
    <source>
        <dbReference type="ARBA" id="ARBA00023136"/>
    </source>
</evidence>
<dbReference type="EMBL" id="AZSI01000048">
    <property type="protein sequence ID" value="KEY62435.1"/>
    <property type="molecule type" value="Genomic_DNA"/>
</dbReference>
<evidence type="ECO:0000313" key="12">
    <source>
        <dbReference type="EMBL" id="KEY62435.1"/>
    </source>
</evidence>
<dbReference type="InterPro" id="IPR035906">
    <property type="entry name" value="MetI-like_sf"/>
</dbReference>
<dbReference type="Proteomes" id="UP000028401">
    <property type="component" value="Unassembled WGS sequence"/>
</dbReference>
<feature type="transmembrane region" description="Helical" evidence="10">
    <location>
        <begin position="42"/>
        <end position="64"/>
    </location>
</feature>
<evidence type="ECO:0000256" key="1">
    <source>
        <dbReference type="ARBA" id="ARBA00004651"/>
    </source>
</evidence>
<evidence type="ECO:0000256" key="10">
    <source>
        <dbReference type="RuleBase" id="RU363032"/>
    </source>
</evidence>
<name>A0A084AAV6_LACLC</name>
<dbReference type="InterPro" id="IPR000515">
    <property type="entry name" value="MetI-like"/>
</dbReference>
<comment type="similarity">
    <text evidence="9">Belongs to the binding-protein-dependent transport system permease family. OppBC subfamily.</text>
</comment>
<dbReference type="InterPro" id="IPR050366">
    <property type="entry name" value="BP-dependent_transpt_permease"/>
</dbReference>
<dbReference type="GO" id="GO:0055085">
    <property type="term" value="P:transmembrane transport"/>
    <property type="evidence" value="ECO:0007669"/>
    <property type="project" value="InterPro"/>
</dbReference>